<dbReference type="EMBL" id="JAULSU010000006">
    <property type="protein sequence ID" value="KAK0614609.1"/>
    <property type="molecule type" value="Genomic_DNA"/>
</dbReference>
<evidence type="ECO:0000313" key="2">
    <source>
        <dbReference type="EMBL" id="KAK0614609.1"/>
    </source>
</evidence>
<keyword evidence="1" id="KW-0732">Signal</keyword>
<dbReference type="AlphaFoldDB" id="A0AA39WFU4"/>
<evidence type="ECO:0000256" key="1">
    <source>
        <dbReference type="SAM" id="SignalP"/>
    </source>
</evidence>
<proteinExistence type="predicted"/>
<name>A0AA39WFU4_9PEZI</name>
<protein>
    <submittedName>
        <fullName evidence="2">Uncharacterized protein</fullName>
    </submittedName>
</protein>
<sequence length="322" mass="34483">MRLSSALALVAIVSGKALAAINCTVAAPTLTKRLCESNACPVHQTVVRGDNIHAACRAYCSTDDEPWVKLYDGTYVLATKETLSGCRNFCQPYSIQGASLFLLLLLLPLPPFFFRLPRCKEAPVSCHHSSLKPRSTIPIPLAPEPAPGRAIAAKCNIPFASTPSVPAVGLARRSRAMAAAARSFNSTLHARSTNTTLYSRSVNGTLYARGVNSSDTANIPAGIFPPNLNRRAVNSTTLAARVGSWNSVRPRSASVERAMNSTVASRAQGHAEMNAVAAKAAPAPVAPVKRSLNDPAFRNGSWTGEKVVRRSPRVLRKLRFWA</sequence>
<feature type="chain" id="PRO_5041429753" evidence="1">
    <location>
        <begin position="20"/>
        <end position="322"/>
    </location>
</feature>
<feature type="signal peptide" evidence="1">
    <location>
        <begin position="1"/>
        <end position="19"/>
    </location>
</feature>
<dbReference type="Proteomes" id="UP001175000">
    <property type="component" value="Unassembled WGS sequence"/>
</dbReference>
<reference evidence="2" key="1">
    <citation type="submission" date="2023-06" db="EMBL/GenBank/DDBJ databases">
        <title>Genome-scale phylogeny and comparative genomics of the fungal order Sordariales.</title>
        <authorList>
            <consortium name="Lawrence Berkeley National Laboratory"/>
            <person name="Hensen N."/>
            <person name="Bonometti L."/>
            <person name="Westerberg I."/>
            <person name="Brannstrom I.O."/>
            <person name="Guillou S."/>
            <person name="Cros-Aarteil S."/>
            <person name="Calhoun S."/>
            <person name="Haridas S."/>
            <person name="Kuo A."/>
            <person name="Mondo S."/>
            <person name="Pangilinan J."/>
            <person name="Riley R."/>
            <person name="Labutti K."/>
            <person name="Andreopoulos B."/>
            <person name="Lipzen A."/>
            <person name="Chen C."/>
            <person name="Yanf M."/>
            <person name="Daum C."/>
            <person name="Ng V."/>
            <person name="Clum A."/>
            <person name="Steindorff A."/>
            <person name="Ohm R."/>
            <person name="Martin F."/>
            <person name="Silar P."/>
            <person name="Natvig D."/>
            <person name="Lalanne C."/>
            <person name="Gautier V."/>
            <person name="Ament-Velasquez S.L."/>
            <person name="Kruys A."/>
            <person name="Hutchinson M.I."/>
            <person name="Powell A.J."/>
            <person name="Barry K."/>
            <person name="Miller A.N."/>
            <person name="Grigoriev I.V."/>
            <person name="Debuchy R."/>
            <person name="Gladieux P."/>
            <person name="Thoren M.H."/>
            <person name="Johannesson H."/>
        </authorList>
    </citation>
    <scope>NUCLEOTIDE SEQUENCE</scope>
    <source>
        <strain evidence="2">CBS 606.72</strain>
    </source>
</reference>
<keyword evidence="3" id="KW-1185">Reference proteome</keyword>
<evidence type="ECO:0000313" key="3">
    <source>
        <dbReference type="Proteomes" id="UP001175000"/>
    </source>
</evidence>
<organism evidence="2 3">
    <name type="scientific">Immersiella caudata</name>
    <dbReference type="NCBI Taxonomy" id="314043"/>
    <lineage>
        <taxon>Eukaryota</taxon>
        <taxon>Fungi</taxon>
        <taxon>Dikarya</taxon>
        <taxon>Ascomycota</taxon>
        <taxon>Pezizomycotina</taxon>
        <taxon>Sordariomycetes</taxon>
        <taxon>Sordariomycetidae</taxon>
        <taxon>Sordariales</taxon>
        <taxon>Lasiosphaeriaceae</taxon>
        <taxon>Immersiella</taxon>
    </lineage>
</organism>
<comment type="caution">
    <text evidence="2">The sequence shown here is derived from an EMBL/GenBank/DDBJ whole genome shotgun (WGS) entry which is preliminary data.</text>
</comment>
<gene>
    <name evidence="2" type="ORF">B0T14DRAFT_570528</name>
</gene>
<accession>A0AA39WFU4</accession>